<reference evidence="2 3" key="1">
    <citation type="submission" date="2019-03" db="EMBL/GenBank/DDBJ databases">
        <title>Draft genome sequences of novel Actinobacteria.</title>
        <authorList>
            <person name="Sahin N."/>
            <person name="Ay H."/>
            <person name="Saygin H."/>
        </authorList>
    </citation>
    <scope>NUCLEOTIDE SEQUENCE [LARGE SCALE GENOMIC DNA]</scope>
    <source>
        <strain evidence="2 3">DSM 45347</strain>
    </source>
</reference>
<dbReference type="Gene3D" id="2.40.10.10">
    <property type="entry name" value="Trypsin-like serine proteases"/>
    <property type="match status" value="1"/>
</dbReference>
<keyword evidence="3" id="KW-1185">Reference proteome</keyword>
<accession>A0A4R4PD53</accession>
<feature type="domain" description="Nal1 N-terminal" evidence="1">
    <location>
        <begin position="30"/>
        <end position="81"/>
    </location>
</feature>
<dbReference type="InterPro" id="IPR057905">
    <property type="entry name" value="Nal1_N"/>
</dbReference>
<comment type="caution">
    <text evidence="2">The sequence shown here is derived from an EMBL/GenBank/DDBJ whole genome shotgun (WGS) entry which is preliminary data.</text>
</comment>
<proteinExistence type="predicted"/>
<dbReference type="InterPro" id="IPR043504">
    <property type="entry name" value="Peptidase_S1_PA_chymotrypsin"/>
</dbReference>
<dbReference type="InterPro" id="IPR009003">
    <property type="entry name" value="Peptidase_S1_PA"/>
</dbReference>
<name>A0A4R4PD53_9ACTN</name>
<dbReference type="RefSeq" id="WP_131937419.1">
    <property type="nucleotide sequence ID" value="NZ_BAAAMX010000011.1"/>
</dbReference>
<evidence type="ECO:0000313" key="2">
    <source>
        <dbReference type="EMBL" id="TDC19037.1"/>
    </source>
</evidence>
<dbReference type="EMBL" id="SMJW01000013">
    <property type="protein sequence ID" value="TDC19037.1"/>
    <property type="molecule type" value="Genomic_DNA"/>
</dbReference>
<gene>
    <name evidence="2" type="ORF">E1284_04705</name>
</gene>
<dbReference type="Pfam" id="PF25608">
    <property type="entry name" value="NAL1_N"/>
    <property type="match status" value="1"/>
</dbReference>
<dbReference type="OrthoDB" id="104542at2"/>
<evidence type="ECO:0000259" key="1">
    <source>
        <dbReference type="Pfam" id="PF25608"/>
    </source>
</evidence>
<protein>
    <recommendedName>
        <fullName evidence="1">Nal1 N-terminal domain-containing protein</fullName>
    </recommendedName>
</protein>
<sequence>MELCADDHGRLERARQQIYDAYGDDPNVTGVGIGFRRRGGEWTGRPAVVVLVGKKRREALVSRRRLLPRTVEVDGTTYEVDVEQAGPFSAGAQTALAPARAPLAPAGVSDPIMGRMRPPRQGASISNPVDGTTAGTLGLFVIDNTDDTICLLTCNHVIARMGRGKVGEPIVQPGTYDGGTSADAIAKLKRWAPISPAGTRVDGAIAQLTDQSAYTLEVAKDLMAPISATHPVVGMAAAGDSFGGNLLTRMDATLEALNVRLPLGRRAAVSEAGLPCAGPVPGLTDPQPGMKIEKVGRTTGYSSSEIVAIGVQAVVRTPIGDIPYKDMIYTEFLIAAGDSGSIVFAGGNGDTHVIPESQVQCKMLPVLSDYYRLPLVEDNPIADKVRDDFFMQTMAGRLLVELTYVNSETLIDRLKDRQAQSSEVVYARQYYDKYHDFMEGVLNDPDSAEVVTQEHLDDAEVVIGGLVQSGVLTAPEAQLAVKLHRESLVPTLGMTRREVLAYMSNPALYSQVYEAVEATAGIEMNAPFKQMPPEPTS</sequence>
<organism evidence="2 3">
    <name type="scientific">Actinomadura bangladeshensis</name>
    <dbReference type="NCBI Taxonomy" id="453573"/>
    <lineage>
        <taxon>Bacteria</taxon>
        <taxon>Bacillati</taxon>
        <taxon>Actinomycetota</taxon>
        <taxon>Actinomycetes</taxon>
        <taxon>Streptosporangiales</taxon>
        <taxon>Thermomonosporaceae</taxon>
        <taxon>Actinomadura</taxon>
    </lineage>
</organism>
<dbReference type="Proteomes" id="UP000295431">
    <property type="component" value="Unassembled WGS sequence"/>
</dbReference>
<evidence type="ECO:0000313" key="3">
    <source>
        <dbReference type="Proteomes" id="UP000295431"/>
    </source>
</evidence>
<dbReference type="AlphaFoldDB" id="A0A4R4PD53"/>
<dbReference type="SUPFAM" id="SSF50494">
    <property type="entry name" value="Trypsin-like serine proteases"/>
    <property type="match status" value="1"/>
</dbReference>